<dbReference type="EMBL" id="CP003639">
    <property type="protein sequence ID" value="AFM41125.1"/>
    <property type="molecule type" value="Genomic_DNA"/>
</dbReference>
<keyword evidence="2" id="KW-1185">Reference proteome</keyword>
<sequence>MNDIIKLVIALLMSTFVIRILMNVNNQFGIDFVGLFEGLWKKIRRRRRKYD</sequence>
<organism evidence="1 2">
    <name type="scientific">Desulfosporosinus acidiphilus (strain DSM 22704 / JCM 16185 / SJ4)</name>
    <dbReference type="NCBI Taxonomy" id="646529"/>
    <lineage>
        <taxon>Bacteria</taxon>
        <taxon>Bacillati</taxon>
        <taxon>Bacillota</taxon>
        <taxon>Clostridia</taxon>
        <taxon>Eubacteriales</taxon>
        <taxon>Desulfitobacteriaceae</taxon>
        <taxon>Desulfosporosinus</taxon>
    </lineage>
</organism>
<gene>
    <name evidence="1" type="ordered locus">Desaci_2162</name>
</gene>
<dbReference type="HOGENOM" id="CLU_3098077_0_0_9"/>
<protein>
    <submittedName>
        <fullName evidence="1">Uncharacterized protein</fullName>
    </submittedName>
</protein>
<accession>I4D5Q1</accession>
<dbReference type="AlphaFoldDB" id="I4D5Q1"/>
<dbReference type="KEGG" id="dai:Desaci_2162"/>
<proteinExistence type="predicted"/>
<name>I4D5Q1_DESAJ</name>
<reference evidence="1 2" key="1">
    <citation type="journal article" date="2012" name="J. Bacteriol.">
        <title>Complete genome sequences of Desulfosporosinus orientis DSM765T, Desulfosporosinus youngiae DSM17734T, Desulfosporosinus meridiei DSM13257T, and Desulfosporosinus acidiphilus DSM22704T.</title>
        <authorList>
            <person name="Pester M."/>
            <person name="Brambilla E."/>
            <person name="Alazard D."/>
            <person name="Rattei T."/>
            <person name="Weinmaier T."/>
            <person name="Han J."/>
            <person name="Lucas S."/>
            <person name="Lapidus A."/>
            <person name="Cheng J.F."/>
            <person name="Goodwin L."/>
            <person name="Pitluck S."/>
            <person name="Peters L."/>
            <person name="Ovchinnikova G."/>
            <person name="Teshima H."/>
            <person name="Detter J.C."/>
            <person name="Han C.S."/>
            <person name="Tapia R."/>
            <person name="Land M.L."/>
            <person name="Hauser L."/>
            <person name="Kyrpides N.C."/>
            <person name="Ivanova N.N."/>
            <person name="Pagani I."/>
            <person name="Huntmann M."/>
            <person name="Wei C.L."/>
            <person name="Davenport K.W."/>
            <person name="Daligault H."/>
            <person name="Chain P.S."/>
            <person name="Chen A."/>
            <person name="Mavromatis K."/>
            <person name="Markowitz V."/>
            <person name="Szeto E."/>
            <person name="Mikhailova N."/>
            <person name="Pati A."/>
            <person name="Wagner M."/>
            <person name="Woyke T."/>
            <person name="Ollivier B."/>
            <person name="Klenk H.P."/>
            <person name="Spring S."/>
            <person name="Loy A."/>
        </authorList>
    </citation>
    <scope>NUCLEOTIDE SEQUENCE [LARGE SCALE GENOMIC DNA]</scope>
    <source>
        <strain evidence="2">DSM 22704 / JCM 16185 / SJ4</strain>
    </source>
</reference>
<evidence type="ECO:0000313" key="2">
    <source>
        <dbReference type="Proteomes" id="UP000002892"/>
    </source>
</evidence>
<evidence type="ECO:0000313" key="1">
    <source>
        <dbReference type="EMBL" id="AFM41125.1"/>
    </source>
</evidence>
<dbReference type="Proteomes" id="UP000002892">
    <property type="component" value="Chromosome"/>
</dbReference>